<evidence type="ECO:0000256" key="3">
    <source>
        <dbReference type="ARBA" id="ARBA00023013"/>
    </source>
</evidence>
<evidence type="ECO:0000256" key="2">
    <source>
        <dbReference type="ARBA" id="ARBA00006726"/>
    </source>
</evidence>
<dbReference type="EMBL" id="CADCXW020000344">
    <property type="protein sequence ID" value="CAD1578603.1"/>
    <property type="molecule type" value="Genomic_DNA"/>
</dbReference>
<sequence length="253" mass="28837">MSARVMMNPGALMTDMTRNLTTTTSPKRMPPNREALARVRRDLFGPVDHVAARALAERELRAQSVIDAKRWGFDFRMEIPTNNSRYHWEAIGPQEIVPEPYALRGMPYLRKNAPQTPKKIDKTIEKMRDNSLSPMITEVSKTEKTPPQLPRISEIGHSSRITEKDLESPVQKTTTTTKRREEIIVEPTTPVLPITARKQSSITGKKIYFLMINNAKSTGDTDFCYLDFLLSIERGMKKVLWKKVVAPVVLEIC</sequence>
<reference evidence="7" key="1">
    <citation type="submission" date="2020-07" db="EMBL/GenBank/DDBJ databases">
        <authorList>
            <person name="Ferguson B K."/>
        </authorList>
    </citation>
    <scope>NUCLEOTIDE SEQUENCE</scope>
    <source>
        <strain evidence="7">L06</strain>
    </source>
</reference>
<keyword evidence="4" id="KW-0539">Nucleus</keyword>
<keyword evidence="5" id="KW-0131">Cell cycle</keyword>
<evidence type="ECO:0000256" key="1">
    <source>
        <dbReference type="ARBA" id="ARBA00004123"/>
    </source>
</evidence>
<dbReference type="InterPro" id="IPR003175">
    <property type="entry name" value="CDI_dom"/>
</dbReference>
<evidence type="ECO:0000256" key="4">
    <source>
        <dbReference type="ARBA" id="ARBA00023242"/>
    </source>
</evidence>
<evidence type="ECO:0000259" key="6">
    <source>
        <dbReference type="Pfam" id="PF02234"/>
    </source>
</evidence>
<dbReference type="AlphaFoldDB" id="A0A6V7LQR0"/>
<dbReference type="GO" id="GO:0004861">
    <property type="term" value="F:cyclin-dependent protein serine/threonine kinase inhibitor activity"/>
    <property type="evidence" value="ECO:0007669"/>
    <property type="project" value="InterPro"/>
</dbReference>
<dbReference type="InterPro" id="IPR044898">
    <property type="entry name" value="CDI_dom_sf"/>
</dbReference>
<feature type="domain" description="Cyclin-dependent kinase inhibitor" evidence="6">
    <location>
        <begin position="43"/>
        <end position="90"/>
    </location>
</feature>
<name>A0A6V7LQR0_9HYME</name>
<comment type="subcellular location">
    <subcellularLocation>
        <location evidence="1">Nucleus</location>
    </subcellularLocation>
</comment>
<accession>A0A6V7LQR0</accession>
<proteinExistence type="inferred from homology"/>
<organism evidence="7">
    <name type="scientific">Bracon brevicornis</name>
    <dbReference type="NCBI Taxonomy" id="1563983"/>
    <lineage>
        <taxon>Eukaryota</taxon>
        <taxon>Metazoa</taxon>
        <taxon>Ecdysozoa</taxon>
        <taxon>Arthropoda</taxon>
        <taxon>Hexapoda</taxon>
        <taxon>Insecta</taxon>
        <taxon>Pterygota</taxon>
        <taxon>Neoptera</taxon>
        <taxon>Endopterygota</taxon>
        <taxon>Hymenoptera</taxon>
        <taxon>Apocrita</taxon>
        <taxon>Ichneumonoidea</taxon>
        <taxon>Braconidae</taxon>
        <taxon>Braconinae</taxon>
        <taxon>Bracon</taxon>
    </lineage>
</organism>
<evidence type="ECO:0000313" key="7">
    <source>
        <dbReference type="EMBL" id="CAD1578603.1"/>
    </source>
</evidence>
<gene>
    <name evidence="7" type="ORF">BBRV_LOCUS113122</name>
</gene>
<protein>
    <recommendedName>
        <fullName evidence="6">Cyclin-dependent kinase inhibitor domain-containing protein</fullName>
    </recommendedName>
</protein>
<dbReference type="Gene3D" id="4.10.365.10">
    <property type="entry name" value="p27"/>
    <property type="match status" value="1"/>
</dbReference>
<dbReference type="PANTHER" id="PTHR10265:SF45">
    <property type="entry name" value="DACAPO"/>
    <property type="match status" value="1"/>
</dbReference>
<comment type="similarity">
    <text evidence="2">Belongs to the CDI family.</text>
</comment>
<dbReference type="PANTHER" id="PTHR10265">
    <property type="entry name" value="CYCLIN-DEPENDENT KINASE INHIBITOR 1"/>
    <property type="match status" value="1"/>
</dbReference>
<dbReference type="Pfam" id="PF02234">
    <property type="entry name" value="CDI"/>
    <property type="match status" value="1"/>
</dbReference>
<evidence type="ECO:0000256" key="5">
    <source>
        <dbReference type="ARBA" id="ARBA00023306"/>
    </source>
</evidence>
<keyword evidence="3" id="KW-0649">Protein kinase inhibitor</keyword>
<dbReference type="GO" id="GO:0051726">
    <property type="term" value="P:regulation of cell cycle"/>
    <property type="evidence" value="ECO:0007669"/>
    <property type="project" value="InterPro"/>
</dbReference>
<dbReference type="GO" id="GO:0005634">
    <property type="term" value="C:nucleus"/>
    <property type="evidence" value="ECO:0007669"/>
    <property type="project" value="UniProtKB-SubCell"/>
</dbReference>